<dbReference type="Proteomes" id="UP000229600">
    <property type="component" value="Unassembled WGS sequence"/>
</dbReference>
<evidence type="ECO:0000313" key="3">
    <source>
        <dbReference type="Proteomes" id="UP000229600"/>
    </source>
</evidence>
<keyword evidence="1" id="KW-0472">Membrane</keyword>
<feature type="transmembrane region" description="Helical" evidence="1">
    <location>
        <begin position="12"/>
        <end position="36"/>
    </location>
</feature>
<name>A0A2H0N5P1_9BACT</name>
<accession>A0A2H0N5P1</accession>
<evidence type="ECO:0000256" key="1">
    <source>
        <dbReference type="SAM" id="Phobius"/>
    </source>
</evidence>
<keyword evidence="1" id="KW-0812">Transmembrane</keyword>
<gene>
    <name evidence="2" type="ORF">COV59_03420</name>
</gene>
<dbReference type="EMBL" id="PCWN01000007">
    <property type="protein sequence ID" value="PIR04207.1"/>
    <property type="molecule type" value="Genomic_DNA"/>
</dbReference>
<organism evidence="2 3">
    <name type="scientific">Candidatus Magasanikbacteria bacterium CG11_big_fil_rev_8_21_14_0_20_39_34</name>
    <dbReference type="NCBI Taxonomy" id="1974653"/>
    <lineage>
        <taxon>Bacteria</taxon>
        <taxon>Candidatus Magasanikiibacteriota</taxon>
    </lineage>
</organism>
<keyword evidence="1" id="KW-1133">Transmembrane helix</keyword>
<dbReference type="AlphaFoldDB" id="A0A2H0N5P1"/>
<evidence type="ECO:0000313" key="2">
    <source>
        <dbReference type="EMBL" id="PIR04207.1"/>
    </source>
</evidence>
<proteinExistence type="predicted"/>
<feature type="transmembrane region" description="Helical" evidence="1">
    <location>
        <begin position="48"/>
        <end position="66"/>
    </location>
</feature>
<sequence>MKKTWFEKSGWIYPPISFEGTLMFSLCILFCFHIFFFFDQKSQSISDTLYAVFPYVPSIFLFYTWITSEKEKK</sequence>
<reference evidence="2 3" key="1">
    <citation type="submission" date="2017-09" db="EMBL/GenBank/DDBJ databases">
        <title>Depth-based differentiation of microbial function through sediment-hosted aquifers and enrichment of novel symbionts in the deep terrestrial subsurface.</title>
        <authorList>
            <person name="Probst A.J."/>
            <person name="Ladd B."/>
            <person name="Jarett J.K."/>
            <person name="Geller-Mcgrath D.E."/>
            <person name="Sieber C.M."/>
            <person name="Emerson J.B."/>
            <person name="Anantharaman K."/>
            <person name="Thomas B.C."/>
            <person name="Malmstrom R."/>
            <person name="Stieglmeier M."/>
            <person name="Klingl A."/>
            <person name="Woyke T."/>
            <person name="Ryan C.M."/>
            <person name="Banfield J.F."/>
        </authorList>
    </citation>
    <scope>NUCLEOTIDE SEQUENCE [LARGE SCALE GENOMIC DNA]</scope>
    <source>
        <strain evidence="2">CG11_big_fil_rev_8_21_14_0_20_39_34</strain>
    </source>
</reference>
<protein>
    <submittedName>
        <fullName evidence="2">Uncharacterized protein</fullName>
    </submittedName>
</protein>
<comment type="caution">
    <text evidence="2">The sequence shown here is derived from an EMBL/GenBank/DDBJ whole genome shotgun (WGS) entry which is preliminary data.</text>
</comment>